<dbReference type="Gene3D" id="3.40.190.10">
    <property type="entry name" value="Periplasmic binding protein-like II"/>
    <property type="match status" value="1"/>
</dbReference>
<dbReference type="EMBL" id="BQKA01000016">
    <property type="protein sequence ID" value="GJM49913.1"/>
    <property type="molecule type" value="Genomic_DNA"/>
</dbReference>
<organism evidence="8 10">
    <name type="scientific">Capnocytophaga catalasegens</name>
    <dbReference type="NCBI Taxonomy" id="1004260"/>
    <lineage>
        <taxon>Bacteria</taxon>
        <taxon>Pseudomonadati</taxon>
        <taxon>Bacteroidota</taxon>
        <taxon>Flavobacteriia</taxon>
        <taxon>Flavobacteriales</taxon>
        <taxon>Flavobacteriaceae</taxon>
        <taxon>Capnocytophaga</taxon>
    </lineage>
</organism>
<dbReference type="PANTHER" id="PTHR30294:SF29">
    <property type="entry name" value="MULTIDRUG ABC TRANSPORTER PERMEASE YBHS-RELATED"/>
    <property type="match status" value="1"/>
</dbReference>
<name>A0AAV5AWQ0_9FLAO</name>
<dbReference type="GO" id="GO:0140359">
    <property type="term" value="F:ABC-type transporter activity"/>
    <property type="evidence" value="ECO:0007669"/>
    <property type="project" value="InterPro"/>
</dbReference>
<dbReference type="Pfam" id="PF12698">
    <property type="entry name" value="ABC2_membrane_3"/>
    <property type="match status" value="1"/>
</dbReference>
<gene>
    <name evidence="8" type="primary">natB</name>
    <name evidence="8" type="ORF">RCZ15_08880</name>
    <name evidence="9" type="ORF">RCZ16_00020</name>
</gene>
<feature type="transmembrane region" description="Helical" evidence="6">
    <location>
        <begin position="240"/>
        <end position="261"/>
    </location>
</feature>
<feature type="transmembrane region" description="Helical" evidence="6">
    <location>
        <begin position="282"/>
        <end position="309"/>
    </location>
</feature>
<evidence type="ECO:0000313" key="10">
    <source>
        <dbReference type="Proteomes" id="UP001207736"/>
    </source>
</evidence>
<keyword evidence="11" id="KW-1185">Reference proteome</keyword>
<evidence type="ECO:0000256" key="3">
    <source>
        <dbReference type="ARBA" id="ARBA00022692"/>
    </source>
</evidence>
<proteinExistence type="predicted"/>
<reference evidence="8 11" key="1">
    <citation type="submission" date="2021-11" db="EMBL/GenBank/DDBJ databases">
        <title>Draft genome sequence of Capnocytophaga sp. strain KC07075 isolated from cat oral cavity.</title>
        <authorList>
            <person name="Suzuki M."/>
            <person name="Imaoka K."/>
            <person name="Kimura M."/>
            <person name="Morikawa S."/>
            <person name="Maeda K."/>
        </authorList>
    </citation>
    <scope>NUCLEOTIDE SEQUENCE</scope>
    <source>
        <strain evidence="8">KC07075</strain>
        <strain evidence="9 11">KC07079</strain>
    </source>
</reference>
<sequence>MKQLWLIVQREYLTKIRNRSFIVMTFVSPLAIIALSVLIGYLTSLNNDTKRTITILDNSGLFVETFKNTPSYHYNYITGKEIEPTRKEALSSGVYGLLYIPKTTDSLGQTIEFFSEDSPSPSLINGLTQALEQTIFYRELQKENISLDYIKKAKPKVDIQLQTYSGERTSKISSLIKYIFGAAAGYLLMMFIIIYGNMIMRSVIEEKTNRIIEIIISSVKPFRLMLGKIFGTTLVGITQVLMWLIIGGILMTILTSIFGVSPSSPVQVPNLETETTRMVSEILLEFFKFPIIKLIVAFFLYFIGGFLLYSSLYAAIGAAVDNETDTQQFIFPVLLPLMLAIYVGFFTSMEDPHGAVSVIFSYIPFTSPITMPMRVPYGVSWGEMLLSIAILYATFFLTIWFASKIYRIGILMYGKKPSYKDLYKWLKSNY</sequence>
<dbReference type="GO" id="GO:0005886">
    <property type="term" value="C:plasma membrane"/>
    <property type="evidence" value="ECO:0007669"/>
    <property type="project" value="UniProtKB-SubCell"/>
</dbReference>
<dbReference type="Proteomes" id="UP001208692">
    <property type="component" value="Unassembled WGS sequence"/>
</dbReference>
<feature type="transmembrane region" description="Helical" evidence="6">
    <location>
        <begin position="385"/>
        <end position="406"/>
    </location>
</feature>
<evidence type="ECO:0000313" key="9">
    <source>
        <dbReference type="EMBL" id="GJM51684.1"/>
    </source>
</evidence>
<evidence type="ECO:0000256" key="5">
    <source>
        <dbReference type="ARBA" id="ARBA00023136"/>
    </source>
</evidence>
<evidence type="ECO:0000256" key="6">
    <source>
        <dbReference type="SAM" id="Phobius"/>
    </source>
</evidence>
<keyword evidence="4 6" id="KW-1133">Transmembrane helix</keyword>
<dbReference type="Proteomes" id="UP001207736">
    <property type="component" value="Unassembled WGS sequence"/>
</dbReference>
<dbReference type="InterPro" id="IPR051449">
    <property type="entry name" value="ABC-2_transporter_component"/>
</dbReference>
<keyword evidence="5 6" id="KW-0472">Membrane</keyword>
<comment type="caution">
    <text evidence="8">The sequence shown here is derived from an EMBL/GenBank/DDBJ whole genome shotgun (WGS) entry which is preliminary data.</text>
</comment>
<evidence type="ECO:0000313" key="8">
    <source>
        <dbReference type="EMBL" id="GJM49913.1"/>
    </source>
</evidence>
<feature type="transmembrane region" description="Helical" evidence="6">
    <location>
        <begin position="178"/>
        <end position="199"/>
    </location>
</feature>
<accession>A0AAV5AWQ0</accession>
<protein>
    <submittedName>
        <fullName evidence="8">ABC transporter permease</fullName>
    </submittedName>
</protein>
<dbReference type="SUPFAM" id="SSF53850">
    <property type="entry name" value="Periplasmic binding protein-like II"/>
    <property type="match status" value="1"/>
</dbReference>
<evidence type="ECO:0000259" key="7">
    <source>
        <dbReference type="Pfam" id="PF12698"/>
    </source>
</evidence>
<evidence type="ECO:0000313" key="11">
    <source>
        <dbReference type="Proteomes" id="UP001208692"/>
    </source>
</evidence>
<feature type="transmembrane region" description="Helical" evidence="6">
    <location>
        <begin position="329"/>
        <end position="347"/>
    </location>
</feature>
<feature type="transmembrane region" description="Helical" evidence="6">
    <location>
        <begin position="21"/>
        <end position="42"/>
    </location>
</feature>
<dbReference type="AlphaFoldDB" id="A0AAV5AWQ0"/>
<feature type="domain" description="ABC-2 type transporter transmembrane" evidence="7">
    <location>
        <begin position="19"/>
        <end position="403"/>
    </location>
</feature>
<keyword evidence="3 6" id="KW-0812">Transmembrane</keyword>
<dbReference type="PANTHER" id="PTHR30294">
    <property type="entry name" value="MEMBRANE COMPONENT OF ABC TRANSPORTER YHHJ-RELATED"/>
    <property type="match status" value="1"/>
</dbReference>
<evidence type="ECO:0000256" key="1">
    <source>
        <dbReference type="ARBA" id="ARBA00004651"/>
    </source>
</evidence>
<dbReference type="InterPro" id="IPR013525">
    <property type="entry name" value="ABC2_TM"/>
</dbReference>
<comment type="subcellular location">
    <subcellularLocation>
        <location evidence="1">Cell membrane</location>
        <topology evidence="1">Multi-pass membrane protein</topology>
    </subcellularLocation>
</comment>
<evidence type="ECO:0000256" key="4">
    <source>
        <dbReference type="ARBA" id="ARBA00022989"/>
    </source>
</evidence>
<dbReference type="RefSeq" id="WP_264845067.1">
    <property type="nucleotide sequence ID" value="NZ_BPMA01000003.1"/>
</dbReference>
<dbReference type="EMBL" id="BQKB01000001">
    <property type="protein sequence ID" value="GJM51684.1"/>
    <property type="molecule type" value="Genomic_DNA"/>
</dbReference>
<evidence type="ECO:0000256" key="2">
    <source>
        <dbReference type="ARBA" id="ARBA00022475"/>
    </source>
</evidence>
<keyword evidence="2" id="KW-1003">Cell membrane</keyword>